<dbReference type="GO" id="GO:0043828">
    <property type="term" value="F:tRNA 2-selenouridine synthase activity"/>
    <property type="evidence" value="ECO:0007669"/>
    <property type="project" value="InterPro"/>
</dbReference>
<dbReference type="InterPro" id="IPR001307">
    <property type="entry name" value="Thiosulphate_STrfase_CS"/>
</dbReference>
<dbReference type="NCBIfam" id="TIGR03167">
    <property type="entry name" value="tRNA_sel_U_synt"/>
    <property type="match status" value="1"/>
</dbReference>
<name>A0A225DIQ8_9BACT</name>
<dbReference type="Pfam" id="PF00581">
    <property type="entry name" value="Rhodanese"/>
    <property type="match status" value="1"/>
</dbReference>
<evidence type="ECO:0000313" key="3">
    <source>
        <dbReference type="EMBL" id="OWK38458.1"/>
    </source>
</evidence>
<dbReference type="Gene3D" id="3.40.250.10">
    <property type="entry name" value="Rhodanese-like domain"/>
    <property type="match status" value="1"/>
</dbReference>
<dbReference type="NCBIfam" id="NF008750">
    <property type="entry name" value="PRK11784.1-2"/>
    <property type="match status" value="1"/>
</dbReference>
<dbReference type="InterPro" id="IPR058840">
    <property type="entry name" value="AAA_SelU"/>
</dbReference>
<evidence type="ECO:0000256" key="1">
    <source>
        <dbReference type="ARBA" id="ARBA00023266"/>
    </source>
</evidence>
<dbReference type="SUPFAM" id="SSF52821">
    <property type="entry name" value="Rhodanese/Cell cycle control phosphatase"/>
    <property type="match status" value="1"/>
</dbReference>
<dbReference type="OrthoDB" id="9808735at2"/>
<dbReference type="Pfam" id="PF26341">
    <property type="entry name" value="AAA_SelU"/>
    <property type="match status" value="1"/>
</dbReference>
<dbReference type="SUPFAM" id="SSF52540">
    <property type="entry name" value="P-loop containing nucleoside triphosphate hydrolases"/>
    <property type="match status" value="1"/>
</dbReference>
<dbReference type="PROSITE" id="PS50206">
    <property type="entry name" value="RHODANESE_3"/>
    <property type="match status" value="1"/>
</dbReference>
<evidence type="ECO:0000313" key="4">
    <source>
        <dbReference type="Proteomes" id="UP000214646"/>
    </source>
</evidence>
<accession>A0A225DIQ8</accession>
<gene>
    <name evidence="3" type="ORF">FRUB_07578</name>
</gene>
<keyword evidence="4" id="KW-1185">Reference proteome</keyword>
<dbReference type="EMBL" id="NIDE01000014">
    <property type="protein sequence ID" value="OWK38458.1"/>
    <property type="molecule type" value="Genomic_DNA"/>
</dbReference>
<organism evidence="3 4">
    <name type="scientific">Fimbriiglobus ruber</name>
    <dbReference type="NCBI Taxonomy" id="1908690"/>
    <lineage>
        <taxon>Bacteria</taxon>
        <taxon>Pseudomonadati</taxon>
        <taxon>Planctomycetota</taxon>
        <taxon>Planctomycetia</taxon>
        <taxon>Gemmatales</taxon>
        <taxon>Gemmataceae</taxon>
        <taxon>Fimbriiglobus</taxon>
    </lineage>
</organism>
<dbReference type="InterPro" id="IPR017582">
    <property type="entry name" value="SelU"/>
</dbReference>
<dbReference type="GO" id="GO:0004792">
    <property type="term" value="F:thiosulfate-cyanide sulfurtransferase activity"/>
    <property type="evidence" value="ECO:0007669"/>
    <property type="project" value="InterPro"/>
</dbReference>
<dbReference type="InterPro" id="IPR036873">
    <property type="entry name" value="Rhodanese-like_dom_sf"/>
</dbReference>
<reference evidence="4" key="1">
    <citation type="submission" date="2017-06" db="EMBL/GenBank/DDBJ databases">
        <title>Genome analysis of Fimbriiglobus ruber SP5, the first member of the order Planctomycetales with confirmed chitinolytic capability.</title>
        <authorList>
            <person name="Ravin N.V."/>
            <person name="Rakitin A.L."/>
            <person name="Ivanova A.A."/>
            <person name="Beletsky A.V."/>
            <person name="Kulichevskaya I.S."/>
            <person name="Mardanov A.V."/>
            <person name="Dedysh S.N."/>
        </authorList>
    </citation>
    <scope>NUCLEOTIDE SEQUENCE [LARGE SCALE GENOMIC DNA]</scope>
    <source>
        <strain evidence="4">SP5</strain>
    </source>
</reference>
<dbReference type="GO" id="GO:0002098">
    <property type="term" value="P:tRNA wobble uridine modification"/>
    <property type="evidence" value="ECO:0007669"/>
    <property type="project" value="InterPro"/>
</dbReference>
<dbReference type="InterPro" id="IPR027417">
    <property type="entry name" value="P-loop_NTPase"/>
</dbReference>
<dbReference type="Proteomes" id="UP000214646">
    <property type="component" value="Unassembled WGS sequence"/>
</dbReference>
<dbReference type="PROSITE" id="PS00380">
    <property type="entry name" value="RHODANESE_1"/>
    <property type="match status" value="1"/>
</dbReference>
<dbReference type="InterPro" id="IPR001763">
    <property type="entry name" value="Rhodanese-like_dom"/>
</dbReference>
<comment type="caution">
    <text evidence="3">The sequence shown here is derived from an EMBL/GenBank/DDBJ whole genome shotgun (WGS) entry which is preliminary data.</text>
</comment>
<dbReference type="PANTHER" id="PTHR30401">
    <property type="entry name" value="TRNA 2-SELENOURIDINE SYNTHASE"/>
    <property type="match status" value="1"/>
</dbReference>
<protein>
    <submittedName>
        <fullName evidence="3">Selenophosphate-dependent tRNA 2-selenouridine synthase</fullName>
    </submittedName>
</protein>
<proteinExistence type="predicted"/>
<dbReference type="RefSeq" id="WP_088258251.1">
    <property type="nucleotide sequence ID" value="NZ_NIDE01000014.1"/>
</dbReference>
<dbReference type="SMART" id="SM00450">
    <property type="entry name" value="RHOD"/>
    <property type="match status" value="1"/>
</dbReference>
<keyword evidence="1" id="KW-0711">Selenium</keyword>
<dbReference type="AlphaFoldDB" id="A0A225DIQ8"/>
<dbReference type="PANTHER" id="PTHR30401:SF0">
    <property type="entry name" value="TRNA 2-SELENOURIDINE SYNTHASE"/>
    <property type="match status" value="1"/>
</dbReference>
<feature type="domain" description="Rhodanese" evidence="2">
    <location>
        <begin position="23"/>
        <end position="139"/>
    </location>
</feature>
<dbReference type="NCBIfam" id="NF008752">
    <property type="entry name" value="PRK11784.1-4"/>
    <property type="match status" value="1"/>
</dbReference>
<evidence type="ECO:0000259" key="2">
    <source>
        <dbReference type="PROSITE" id="PS50206"/>
    </source>
</evidence>
<sequence>MQNLPHPIDRLWAPRTPRPYTDVIDVRSPGEFAEDHIPGAVNLPVLTDAERAEVGTIYHQIGPFPARKIGAALVAQNIGRHLQGYLSDKDKDYRPLLYCWRGGHRSASMAHVLAQVGWYVTVLQGGYKTYRAHVLARLNDLPAGLTLRVLAGSTGTGKTRVLHRLIERGAQVLDLEGLARHRGSVLGEHAGDPQPPQKYFESLLLARLEAFDPAATVWVEAESNKIGNRYLPKALWNAMRQAGGVELHMPLAARVRYLIEDYRHLVERPEILLQKLDQLRSHHGHQQIDDWQQLVAAGKWDHLVGELLIKHYDPRYRMSFGRNFPNVTQSVELADSTLERMDALIDEIRD</sequence>